<gene>
    <name evidence="1" type="ORF">GCM10009118_08010</name>
</gene>
<reference evidence="1 2" key="1">
    <citation type="journal article" date="2019" name="Int. J. Syst. Evol. Microbiol.">
        <title>The Global Catalogue of Microorganisms (GCM) 10K type strain sequencing project: providing services to taxonomists for standard genome sequencing and annotation.</title>
        <authorList>
            <consortium name="The Broad Institute Genomics Platform"/>
            <consortium name="The Broad Institute Genome Sequencing Center for Infectious Disease"/>
            <person name="Wu L."/>
            <person name="Ma J."/>
        </authorList>
    </citation>
    <scope>NUCLEOTIDE SEQUENCE [LARGE SCALE GENOMIC DNA]</scope>
    <source>
        <strain evidence="1 2">JCM 16083</strain>
    </source>
</reference>
<evidence type="ECO:0008006" key="3">
    <source>
        <dbReference type="Google" id="ProtNLM"/>
    </source>
</evidence>
<name>A0ABN1MN82_9FLAO</name>
<comment type="caution">
    <text evidence="1">The sequence shown here is derived from an EMBL/GenBank/DDBJ whole genome shotgun (WGS) entry which is preliminary data.</text>
</comment>
<proteinExistence type="predicted"/>
<accession>A0ABN1MN82</accession>
<evidence type="ECO:0000313" key="2">
    <source>
        <dbReference type="Proteomes" id="UP001501126"/>
    </source>
</evidence>
<sequence length="338" mass="39380">MNYIYLDLNVFDRIEKRQRLSKEEAEPLELIYKLIENETLAAVYSNAHISDLVRAYENSPSGDTSQLNGHIEHIGALTKNLCMCLYWNEVDVKVETRDIFEFFNSSLEESENEYSSFSGLFDTISDLSGLTNTNELQELQAQIPELSEVMLPDEFEQMFEYPIFQQMYPKAFETKSMGAFMDDMLTLGQRMQENPDIYRDLKRLMNPNNINEFVKVLPPGTEINKKELKQSMKSIDIEAEMEKHTPSTKTSKNPRYDEITTLYSKIDFKGFKSDSHFINMIDDANHTFYGAHTNYFITLDKKCHYKAKEVYKKLNIGTMVFTPKEFLTYVNSLQKNAE</sequence>
<keyword evidence="2" id="KW-1185">Reference proteome</keyword>
<dbReference type="RefSeq" id="WP_343785291.1">
    <property type="nucleotide sequence ID" value="NZ_BAAAFH010000003.1"/>
</dbReference>
<dbReference type="EMBL" id="BAAAFH010000003">
    <property type="protein sequence ID" value="GAA0874393.1"/>
    <property type="molecule type" value="Genomic_DNA"/>
</dbReference>
<dbReference type="Proteomes" id="UP001501126">
    <property type="component" value="Unassembled WGS sequence"/>
</dbReference>
<evidence type="ECO:0000313" key="1">
    <source>
        <dbReference type="EMBL" id="GAA0874393.1"/>
    </source>
</evidence>
<organism evidence="1 2">
    <name type="scientific">Wandonia haliotis</name>
    <dbReference type="NCBI Taxonomy" id="574963"/>
    <lineage>
        <taxon>Bacteria</taxon>
        <taxon>Pseudomonadati</taxon>
        <taxon>Bacteroidota</taxon>
        <taxon>Flavobacteriia</taxon>
        <taxon>Flavobacteriales</taxon>
        <taxon>Crocinitomicaceae</taxon>
        <taxon>Wandonia</taxon>
    </lineage>
</organism>
<protein>
    <recommendedName>
        <fullName evidence="3">PIN like domain-containing protein</fullName>
    </recommendedName>
</protein>